<dbReference type="InterPro" id="IPR023380">
    <property type="entry name" value="DsbB-like_sf"/>
</dbReference>
<proteinExistence type="inferred from homology"/>
<evidence type="ECO:0000256" key="1">
    <source>
        <dbReference type="ARBA" id="ARBA00004141"/>
    </source>
</evidence>
<evidence type="ECO:0000256" key="12">
    <source>
        <dbReference type="SAM" id="Phobius"/>
    </source>
</evidence>
<evidence type="ECO:0000256" key="6">
    <source>
        <dbReference type="ARBA" id="ARBA00022989"/>
    </source>
</evidence>
<dbReference type="SUPFAM" id="SSF158442">
    <property type="entry name" value="DsbB-like"/>
    <property type="match status" value="1"/>
</dbReference>
<keyword evidence="8 12" id="KW-0472">Membrane</keyword>
<dbReference type="GO" id="GO:0006457">
    <property type="term" value="P:protein folding"/>
    <property type="evidence" value="ECO:0007669"/>
    <property type="project" value="InterPro"/>
</dbReference>
<dbReference type="Gene3D" id="1.20.1550.10">
    <property type="entry name" value="DsbB-like"/>
    <property type="match status" value="1"/>
</dbReference>
<dbReference type="PANTHER" id="PTHR43469">
    <property type="entry name" value="DISULFIDE FORMATION PROTEIN-RELATED"/>
    <property type="match status" value="1"/>
</dbReference>
<dbReference type="AlphaFoldDB" id="A0A0G0E991"/>
<accession>A0A0G0E991</accession>
<dbReference type="InterPro" id="IPR003752">
    <property type="entry name" value="DiS_bond_form_DsbB/BdbC"/>
</dbReference>
<evidence type="ECO:0000313" key="14">
    <source>
        <dbReference type="Proteomes" id="UP000034606"/>
    </source>
</evidence>
<evidence type="ECO:0000256" key="8">
    <source>
        <dbReference type="ARBA" id="ARBA00023136"/>
    </source>
</evidence>
<evidence type="ECO:0000256" key="5">
    <source>
        <dbReference type="ARBA" id="ARBA00022982"/>
    </source>
</evidence>
<feature type="transmembrane region" description="Helical" evidence="12">
    <location>
        <begin position="74"/>
        <end position="100"/>
    </location>
</feature>
<comment type="caution">
    <text evidence="13">The sequence shown here is derived from an EMBL/GenBank/DDBJ whole genome shotgun (WGS) entry which is preliminary data.</text>
</comment>
<protein>
    <submittedName>
        <fullName evidence="13">Putative disulfide formation protein</fullName>
    </submittedName>
</protein>
<evidence type="ECO:0000256" key="7">
    <source>
        <dbReference type="ARBA" id="ARBA00023002"/>
    </source>
</evidence>
<dbReference type="EMBL" id="LBRM01000013">
    <property type="protein sequence ID" value="KKP97651.1"/>
    <property type="molecule type" value="Genomic_DNA"/>
</dbReference>
<dbReference type="GO" id="GO:0016020">
    <property type="term" value="C:membrane"/>
    <property type="evidence" value="ECO:0007669"/>
    <property type="project" value="UniProtKB-SubCell"/>
</dbReference>
<comment type="subcellular location">
    <subcellularLocation>
        <location evidence="1">Membrane</location>
        <topology evidence="1">Multi-pass membrane protein</topology>
    </subcellularLocation>
</comment>
<evidence type="ECO:0000256" key="10">
    <source>
        <dbReference type="ARBA" id="ARBA00023186"/>
    </source>
</evidence>
<dbReference type="PANTHER" id="PTHR43469:SF1">
    <property type="entry name" value="SPBETA PROPHAGE-DERIVED DISULFIDE BOND FORMATION PROTEIN B"/>
    <property type="match status" value="1"/>
</dbReference>
<dbReference type="Proteomes" id="UP000034606">
    <property type="component" value="Unassembled WGS sequence"/>
</dbReference>
<feature type="transmembrane region" description="Helical" evidence="12">
    <location>
        <begin position="12"/>
        <end position="34"/>
    </location>
</feature>
<keyword evidence="9" id="KW-1015">Disulfide bond</keyword>
<evidence type="ECO:0000256" key="9">
    <source>
        <dbReference type="ARBA" id="ARBA00023157"/>
    </source>
</evidence>
<feature type="transmembrane region" description="Helical" evidence="12">
    <location>
        <begin position="121"/>
        <end position="148"/>
    </location>
</feature>
<reference evidence="13 14" key="1">
    <citation type="journal article" date="2015" name="Nature">
        <title>rRNA introns, odd ribosomes, and small enigmatic genomes across a large radiation of phyla.</title>
        <authorList>
            <person name="Brown C.T."/>
            <person name="Hug L.A."/>
            <person name="Thomas B.C."/>
            <person name="Sharon I."/>
            <person name="Castelle C.J."/>
            <person name="Singh A."/>
            <person name="Wilkins M.J."/>
            <person name="Williams K.H."/>
            <person name="Banfield J.F."/>
        </authorList>
    </citation>
    <scope>NUCLEOTIDE SEQUENCE [LARGE SCALE GENOMIC DNA]</scope>
</reference>
<keyword evidence="3" id="KW-0813">Transport</keyword>
<evidence type="ECO:0000256" key="3">
    <source>
        <dbReference type="ARBA" id="ARBA00022448"/>
    </source>
</evidence>
<keyword evidence="5" id="KW-0249">Electron transport</keyword>
<feature type="transmembrane region" description="Helical" evidence="12">
    <location>
        <begin position="46"/>
        <end position="68"/>
    </location>
</feature>
<name>A0A0G0E991_9BACT</name>
<keyword evidence="7" id="KW-0560">Oxidoreductase</keyword>
<evidence type="ECO:0000256" key="4">
    <source>
        <dbReference type="ARBA" id="ARBA00022692"/>
    </source>
</evidence>
<comment type="similarity">
    <text evidence="2">Belongs to the DsbB family. BdbC subfamily.</text>
</comment>
<sequence>MAEYVHYFNLTLGIFAIVLQFLCVFSLVLLFLVSDKNKFKNEFFSFVLKHFLFIGFIISFFSTALSLFYSEILGYAACFLCWLQRIFLFPQVVLFGMAYLKEDKKVAHYAFPLLFSGVNEIGGYISIPMFSLTMFLALITLLSVVRFYKKDRV</sequence>
<organism evidence="13 14">
    <name type="scientific">Candidatus Nomurabacteria bacterium GW2011_GWA1_36_15</name>
    <dbReference type="NCBI Taxonomy" id="1618728"/>
    <lineage>
        <taxon>Bacteria</taxon>
        <taxon>Candidatus Nomuraibacteriota</taxon>
    </lineage>
</organism>
<keyword evidence="10" id="KW-0143">Chaperone</keyword>
<evidence type="ECO:0000313" key="13">
    <source>
        <dbReference type="EMBL" id="KKP97651.1"/>
    </source>
</evidence>
<dbReference type="GO" id="GO:0015035">
    <property type="term" value="F:protein-disulfide reductase activity"/>
    <property type="evidence" value="ECO:0007669"/>
    <property type="project" value="InterPro"/>
</dbReference>
<evidence type="ECO:0000256" key="11">
    <source>
        <dbReference type="ARBA" id="ARBA00023284"/>
    </source>
</evidence>
<dbReference type="InterPro" id="IPR012187">
    <property type="entry name" value="Disulphide_bond_form_BdbC"/>
</dbReference>
<dbReference type="Pfam" id="PF02600">
    <property type="entry name" value="DsbB"/>
    <property type="match status" value="1"/>
</dbReference>
<gene>
    <name evidence="13" type="ORF">US05_C0013G0008</name>
</gene>
<evidence type="ECO:0000256" key="2">
    <source>
        <dbReference type="ARBA" id="ARBA00007602"/>
    </source>
</evidence>
<keyword evidence="4 12" id="KW-0812">Transmembrane</keyword>
<keyword evidence="6 12" id="KW-1133">Transmembrane helix</keyword>
<keyword evidence="11" id="KW-0676">Redox-active center</keyword>